<evidence type="ECO:0000313" key="4">
    <source>
        <dbReference type="Proteomes" id="UP000515377"/>
    </source>
</evidence>
<gene>
    <name evidence="3" type="ORF">H3V42_10590</name>
    <name evidence="2" type="ORF">N5J77_08185</name>
</gene>
<dbReference type="EMBL" id="CP060122">
    <property type="protein sequence ID" value="QNG47982.1"/>
    <property type="molecule type" value="Genomic_DNA"/>
</dbReference>
<dbReference type="InterPro" id="IPR049805">
    <property type="entry name" value="Lasso_benenodin"/>
</dbReference>
<dbReference type="RefSeq" id="WP_017502572.1">
    <property type="nucleotide sequence ID" value="NZ_CALUBW010000014.1"/>
</dbReference>
<accession>A0A9X7YEU0</accession>
<dbReference type="AlphaFoldDB" id="A0A9X7YEU0"/>
<name>A0A9X7YEU0_SPHYA</name>
<dbReference type="Pfam" id="PF24178">
    <property type="entry name" value="Subterisin"/>
    <property type="match status" value="1"/>
</dbReference>
<feature type="region of interest" description="Disordered" evidence="1">
    <location>
        <begin position="24"/>
        <end position="44"/>
    </location>
</feature>
<dbReference type="Proteomes" id="UP000515377">
    <property type="component" value="Chromosome"/>
</dbReference>
<protein>
    <submittedName>
        <fullName evidence="3">Benenodin family lasso peptide</fullName>
    </submittedName>
</protein>
<reference evidence="2" key="2">
    <citation type="submission" date="2022-09" db="EMBL/GenBank/DDBJ databases">
        <title>Intensive care unit water sources are persistently colonized with multi-drug resistant bacteria and are the site of extensive horizontal gene transfer of antibiotic resistance genes.</title>
        <authorList>
            <person name="Diorio-Toth L."/>
        </authorList>
    </citation>
    <scope>NUCLEOTIDE SEQUENCE</scope>
    <source>
        <strain evidence="2">GD03659</strain>
    </source>
</reference>
<organism evidence="3 4">
    <name type="scientific">Sphingobium yanoikuyae</name>
    <name type="common">Sphingomonas yanoikuyae</name>
    <dbReference type="NCBI Taxonomy" id="13690"/>
    <lineage>
        <taxon>Bacteria</taxon>
        <taxon>Pseudomonadati</taxon>
        <taxon>Pseudomonadota</taxon>
        <taxon>Alphaproteobacteria</taxon>
        <taxon>Sphingomonadales</taxon>
        <taxon>Sphingomonadaceae</taxon>
        <taxon>Sphingobium</taxon>
    </lineage>
</organism>
<proteinExistence type="predicted"/>
<sequence>MERNSEDRRDDVVELGAVSVETKGISGGTVDAPAGQGLAGILDD</sequence>
<reference evidence="3 4" key="1">
    <citation type="submission" date="2020-07" db="EMBL/GenBank/DDBJ databases">
        <title>Whole genome sequence of Sphingobium yanoikuyae A3.</title>
        <authorList>
            <person name="Han S.-S."/>
        </authorList>
    </citation>
    <scope>NUCLEOTIDE SEQUENCE [LARGE SCALE GENOMIC DNA]</scope>
    <source>
        <strain evidence="3 4">A3</strain>
    </source>
</reference>
<dbReference type="Proteomes" id="UP001162318">
    <property type="component" value="Unassembled WGS sequence"/>
</dbReference>
<evidence type="ECO:0000313" key="2">
    <source>
        <dbReference type="EMBL" id="MDH2131099.1"/>
    </source>
</evidence>
<evidence type="ECO:0000313" key="3">
    <source>
        <dbReference type="EMBL" id="QNG47982.1"/>
    </source>
</evidence>
<dbReference type="EMBL" id="JAOCKX010000008">
    <property type="protein sequence ID" value="MDH2131099.1"/>
    <property type="molecule type" value="Genomic_DNA"/>
</dbReference>
<evidence type="ECO:0000256" key="1">
    <source>
        <dbReference type="SAM" id="MobiDB-lite"/>
    </source>
</evidence>
<dbReference type="NCBIfam" id="NF033522">
    <property type="entry name" value="lasso_benenodin"/>
    <property type="match status" value="1"/>
</dbReference>